<gene>
    <name evidence="1" type="ORF">J7405_04125</name>
</gene>
<dbReference type="Proteomes" id="UP000668572">
    <property type="component" value="Unassembled WGS sequence"/>
</dbReference>
<sequence length="170" mass="18860">MPSVVPLAASAPQFGSPWSWVCADHEGDAMAVAAMGQRNLQCGRRSECRTHAIDHLHPDTGTAQEGDLFASASEQQRIAPFHAHHAQALQRIATHQPADEFLRCRTASATFADPDHARLRCKFDDLRVGQIVEQQHLRRRQRLHRLDGEQLQIARAGGQQHHITGAGRCD</sequence>
<dbReference type="AlphaFoldDB" id="A0A8I1XG70"/>
<proteinExistence type="predicted"/>
<evidence type="ECO:0000313" key="2">
    <source>
        <dbReference type="Proteomes" id="UP000668572"/>
    </source>
</evidence>
<organism evidence="1 2">
    <name type="scientific">Xanthomonas manihotis</name>
    <dbReference type="NCBI Taxonomy" id="43353"/>
    <lineage>
        <taxon>Bacteria</taxon>
        <taxon>Pseudomonadati</taxon>
        <taxon>Pseudomonadota</taxon>
        <taxon>Gammaproteobacteria</taxon>
        <taxon>Lysobacterales</taxon>
        <taxon>Lysobacteraceae</taxon>
        <taxon>Xanthomonas</taxon>
    </lineage>
</organism>
<evidence type="ECO:0000313" key="1">
    <source>
        <dbReference type="EMBL" id="MBO9758749.1"/>
    </source>
</evidence>
<name>A0A8I1XG70_XANMN</name>
<protein>
    <submittedName>
        <fullName evidence="1">Uncharacterized protein</fullName>
    </submittedName>
</protein>
<comment type="caution">
    <text evidence="1">The sequence shown here is derived from an EMBL/GenBank/DDBJ whole genome shotgun (WGS) entry which is preliminary data.</text>
</comment>
<reference evidence="1" key="1">
    <citation type="submission" date="2021-03" db="EMBL/GenBank/DDBJ databases">
        <title>Molecular characterization of Xanthomonas species pathogenic on Araceae and the development of a triplex TaqMan assay for detection of X. phaseoli pv. dieffenbachiae.</title>
        <authorList>
            <person name="Van Der Wolf J."/>
            <person name="Krijger M."/>
            <person name="Mendes O."/>
            <person name="Brankovics B."/>
            <person name="Bonants P."/>
            <person name="Meekes E."/>
        </authorList>
    </citation>
    <scope>NUCLEOTIDE SEQUENCE</scope>
    <source>
        <strain evidence="1">NBC1264</strain>
    </source>
</reference>
<dbReference type="EMBL" id="JAGHXW010000013">
    <property type="protein sequence ID" value="MBO9758749.1"/>
    <property type="molecule type" value="Genomic_DNA"/>
</dbReference>
<accession>A0A8I1XG70</accession>